<evidence type="ECO:0000313" key="11">
    <source>
        <dbReference type="EMBL" id="QHN34562.1"/>
    </source>
</evidence>
<name>A0ABX6IFC7_9ACTN</name>
<dbReference type="InterPro" id="IPR048328">
    <property type="entry name" value="Dyp_perox_C"/>
</dbReference>
<dbReference type="InterPro" id="IPR006311">
    <property type="entry name" value="TAT_signal"/>
</dbReference>
<proteinExistence type="inferred from homology"/>
<organism evidence="11 12">
    <name type="scientific">Gordonia pseudamarae</name>
    <dbReference type="NCBI Taxonomy" id="2831662"/>
    <lineage>
        <taxon>Bacteria</taxon>
        <taxon>Bacillati</taxon>
        <taxon>Actinomycetota</taxon>
        <taxon>Actinomycetes</taxon>
        <taxon>Mycobacteriales</taxon>
        <taxon>Gordoniaceae</taxon>
        <taxon>Gordonia</taxon>
    </lineage>
</organism>
<sequence length="402" mass="43008">MPVSSGIGRRRFLAGAAGLAGLGVGAGVTAGGAAALRPAPTECTFGSETVDFHGDHQAGVTTTPPAHVTYVGVDLVPGANASVLGGILGIWTDDAARLTQGRPSLSDAEPELARLPARLTVTVGIGERVFTVADKEKLRPTWLRPLPAFGIDKLDPKWGQTDLLVAICSDDPMTVAHTVRVMVNAVRTRIRVRWVQRGFRESRGAQADGATMRNLMGQVDGTVQPDSSLHDSLIWDDGSAQPWFAGGTSLVLRRIAMDLDGWAELDRRGRELTVGRRLSDGAPLSGTSERDDPDFTAIKNGLPVIPASAHVARARRTGDRDRFLRRAYNYDDPPNGAAISDSGLLFAAFQRDIDAQFVPVQRRLAEHDALNEWTVPIGSAVYAILPGVREGEVLGSALHERP</sequence>
<evidence type="ECO:0000256" key="5">
    <source>
        <dbReference type="ARBA" id="ARBA00022729"/>
    </source>
</evidence>
<evidence type="ECO:0000256" key="2">
    <source>
        <dbReference type="ARBA" id="ARBA00022559"/>
    </source>
</evidence>
<comment type="similarity">
    <text evidence="8">Belongs to the DyP-type peroxidase family.</text>
</comment>
<dbReference type="PROSITE" id="PS51404">
    <property type="entry name" value="DYP_PEROXIDASE"/>
    <property type="match status" value="1"/>
</dbReference>
<evidence type="ECO:0000256" key="4">
    <source>
        <dbReference type="ARBA" id="ARBA00022723"/>
    </source>
</evidence>
<dbReference type="PANTHER" id="PTHR30521:SF4">
    <property type="entry name" value="DEFERROCHELATASE"/>
    <property type="match status" value="1"/>
</dbReference>
<keyword evidence="4" id="KW-0479">Metal-binding</keyword>
<evidence type="ECO:0000256" key="7">
    <source>
        <dbReference type="ARBA" id="ARBA00023004"/>
    </source>
</evidence>
<evidence type="ECO:0000256" key="6">
    <source>
        <dbReference type="ARBA" id="ARBA00023002"/>
    </source>
</evidence>
<dbReference type="InterPro" id="IPR048327">
    <property type="entry name" value="Dyp_perox_N"/>
</dbReference>
<keyword evidence="2 11" id="KW-0575">Peroxidase</keyword>
<evidence type="ECO:0000256" key="8">
    <source>
        <dbReference type="ARBA" id="ARBA00025737"/>
    </source>
</evidence>
<accession>A0ABX6IFC7</accession>
<protein>
    <submittedName>
        <fullName evidence="11">Dyp-type peroxidase</fullName>
    </submittedName>
</protein>
<feature type="domain" description="Dyp-type peroxidase N-terminal" evidence="9">
    <location>
        <begin position="57"/>
        <end position="200"/>
    </location>
</feature>
<dbReference type="SUPFAM" id="SSF54909">
    <property type="entry name" value="Dimeric alpha+beta barrel"/>
    <property type="match status" value="1"/>
</dbReference>
<dbReference type="Proteomes" id="UP001059836">
    <property type="component" value="Chromosome"/>
</dbReference>
<dbReference type="GO" id="GO:0004601">
    <property type="term" value="F:peroxidase activity"/>
    <property type="evidence" value="ECO:0007669"/>
    <property type="project" value="UniProtKB-KW"/>
</dbReference>
<keyword evidence="6" id="KW-0560">Oxidoreductase</keyword>
<dbReference type="InterPro" id="IPR006314">
    <property type="entry name" value="Dyp_peroxidase"/>
</dbReference>
<evidence type="ECO:0000259" key="9">
    <source>
        <dbReference type="Pfam" id="PF04261"/>
    </source>
</evidence>
<dbReference type="RefSeq" id="WP_213247801.1">
    <property type="nucleotide sequence ID" value="NZ_CP045806.1"/>
</dbReference>
<evidence type="ECO:0000256" key="3">
    <source>
        <dbReference type="ARBA" id="ARBA00022617"/>
    </source>
</evidence>
<dbReference type="NCBIfam" id="TIGR01413">
    <property type="entry name" value="Dyp_perox_fam"/>
    <property type="match status" value="1"/>
</dbReference>
<reference evidence="11" key="1">
    <citation type="journal article" date="2021" name="Nat. Microbiol.">
        <title>Cocultivation of an ultrasmall environmental parasitic bacterium with lytic ability against bacteria associated with wastewater foams.</title>
        <authorList>
            <person name="Batinovic S."/>
            <person name="Rose J.J.A."/>
            <person name="Ratcliffe J."/>
            <person name="Seviour R.J."/>
            <person name="Petrovski S."/>
        </authorList>
    </citation>
    <scope>NUCLEOTIDE SEQUENCE</scope>
    <source>
        <strain evidence="11">CON9</strain>
    </source>
</reference>
<evidence type="ECO:0000259" key="10">
    <source>
        <dbReference type="Pfam" id="PF20628"/>
    </source>
</evidence>
<dbReference type="PANTHER" id="PTHR30521">
    <property type="entry name" value="DEFERROCHELATASE/PEROXIDASE"/>
    <property type="match status" value="1"/>
</dbReference>
<keyword evidence="7" id="KW-0408">Iron</keyword>
<dbReference type="Pfam" id="PF20628">
    <property type="entry name" value="Dyp_perox_C"/>
    <property type="match status" value="1"/>
</dbReference>
<evidence type="ECO:0000256" key="1">
    <source>
        <dbReference type="ARBA" id="ARBA00001970"/>
    </source>
</evidence>
<gene>
    <name evidence="11" type="ORF">GII31_06260</name>
</gene>
<keyword evidence="5" id="KW-0732">Signal</keyword>
<dbReference type="PROSITE" id="PS51318">
    <property type="entry name" value="TAT"/>
    <property type="match status" value="1"/>
</dbReference>
<comment type="cofactor">
    <cofactor evidence="1">
        <name>heme b</name>
        <dbReference type="ChEBI" id="CHEBI:60344"/>
    </cofactor>
</comment>
<dbReference type="EMBL" id="CP045809">
    <property type="protein sequence ID" value="QHN34562.1"/>
    <property type="molecule type" value="Genomic_DNA"/>
</dbReference>
<keyword evidence="3" id="KW-0349">Heme</keyword>
<keyword evidence="12" id="KW-1185">Reference proteome</keyword>
<dbReference type="Pfam" id="PF04261">
    <property type="entry name" value="Dyp_perox_N"/>
    <property type="match status" value="1"/>
</dbReference>
<dbReference type="InterPro" id="IPR011008">
    <property type="entry name" value="Dimeric_a/b-barrel"/>
</dbReference>
<feature type="domain" description="Dyp-type peroxidase C-terminal" evidence="10">
    <location>
        <begin position="212"/>
        <end position="388"/>
    </location>
</feature>
<evidence type="ECO:0000313" key="12">
    <source>
        <dbReference type="Proteomes" id="UP001059836"/>
    </source>
</evidence>